<feature type="transmembrane region" description="Helical" evidence="8">
    <location>
        <begin position="410"/>
        <end position="429"/>
    </location>
</feature>
<comment type="subcellular location">
    <subcellularLocation>
        <location evidence="1">Cell membrane</location>
        <topology evidence="1">Multi-pass membrane protein</topology>
    </subcellularLocation>
</comment>
<dbReference type="SUPFAM" id="SSF103473">
    <property type="entry name" value="MFS general substrate transporter"/>
    <property type="match status" value="1"/>
</dbReference>
<feature type="transmembrane region" description="Helical" evidence="8">
    <location>
        <begin position="281"/>
        <end position="304"/>
    </location>
</feature>
<dbReference type="RefSeq" id="WP_051883164.1">
    <property type="nucleotide sequence ID" value="NZ_APNK01000006.1"/>
</dbReference>
<evidence type="ECO:0000256" key="2">
    <source>
        <dbReference type="ARBA" id="ARBA00008537"/>
    </source>
</evidence>
<dbReference type="PANTHER" id="PTHR42718">
    <property type="entry name" value="MAJOR FACILITATOR SUPERFAMILY MULTIDRUG TRANSPORTER MFSC"/>
    <property type="match status" value="1"/>
</dbReference>
<evidence type="ECO:0000313" key="11">
    <source>
        <dbReference type="Proteomes" id="UP000028302"/>
    </source>
</evidence>
<keyword evidence="5 8" id="KW-0812">Transmembrane</keyword>
<dbReference type="PANTHER" id="PTHR42718:SF9">
    <property type="entry name" value="MAJOR FACILITATOR SUPERFAMILY MULTIDRUG TRANSPORTER MFSC"/>
    <property type="match status" value="1"/>
</dbReference>
<accession>A0A084IN47</accession>
<feature type="transmembrane region" description="Helical" evidence="8">
    <location>
        <begin position="176"/>
        <end position="198"/>
    </location>
</feature>
<dbReference type="GO" id="GO:0022857">
    <property type="term" value="F:transmembrane transporter activity"/>
    <property type="evidence" value="ECO:0007669"/>
    <property type="project" value="InterPro"/>
</dbReference>
<sequence>MSERGEAAADAANAPLPTGALVMVTLSLALAVFMNVLDVSIANVSIPTIAGNLAVSSSQGTWVITSFAVANAIAVPVSGWLAKRVGEVKLFVLCTALFTAASFACGIAPSFYFLLAMRAAQGLVAGPMIPLSQSLLLANYPPERRGFANGIWGMTAVVGPVAGPIMGGWITDNISWSWIFYINVPVGIFSALVTWFVLRERETETSRLPLDVVGLVLLTIGVGALQIMLDKGNEDAWFQSNFITILAIVAVVFLAFWIVWELTDDNPVVDLRLFARRNFTVATLCVTFGFMTYFAGVVLLPLWLQNVQNYTATWAGLTTASLGLLGAIFSPIVGRLTDKIDLRLIVTFGMMLFAVLSFVKADANTSISFERLFLTRLPWGIGLACFFIPLITLSLTGLPSNKIASASGLFNFMRLIALAIGTSLSQTLWDWREAFHDHVLSAHTAVADPATEHWLAQAQAAGLTQGQAYGAMAGVIKQQSFMIGLNEMYTLAGWVFLGLTVLIWLSKPHAR</sequence>
<feature type="transmembrane region" description="Helical" evidence="8">
    <location>
        <begin position="20"/>
        <end position="42"/>
    </location>
</feature>
<protein>
    <submittedName>
        <fullName evidence="10">EmrB/QacA subfamily drug resistance transporter</fullName>
    </submittedName>
</protein>
<feature type="transmembrane region" description="Helical" evidence="8">
    <location>
        <begin position="379"/>
        <end position="398"/>
    </location>
</feature>
<dbReference type="InterPro" id="IPR036259">
    <property type="entry name" value="MFS_trans_sf"/>
</dbReference>
<dbReference type="NCBIfam" id="TIGR00711">
    <property type="entry name" value="efflux_EmrB"/>
    <property type="match status" value="1"/>
</dbReference>
<gene>
    <name evidence="10" type="ORF">C41B8_06087</name>
</gene>
<evidence type="ECO:0000259" key="9">
    <source>
        <dbReference type="PROSITE" id="PS50850"/>
    </source>
</evidence>
<dbReference type="InterPro" id="IPR004638">
    <property type="entry name" value="EmrB-like"/>
</dbReference>
<dbReference type="OrthoDB" id="9812221at2"/>
<feature type="transmembrane region" description="Helical" evidence="8">
    <location>
        <begin position="150"/>
        <end position="170"/>
    </location>
</feature>
<feature type="transmembrane region" description="Helical" evidence="8">
    <location>
        <begin position="340"/>
        <end position="359"/>
    </location>
</feature>
<organism evidence="10 11">
    <name type="scientific">Salinisphaera hydrothermalis (strain C41B8)</name>
    <dbReference type="NCBI Taxonomy" id="1304275"/>
    <lineage>
        <taxon>Bacteria</taxon>
        <taxon>Pseudomonadati</taxon>
        <taxon>Pseudomonadota</taxon>
        <taxon>Gammaproteobacteria</taxon>
        <taxon>Salinisphaerales</taxon>
        <taxon>Salinisphaeraceae</taxon>
        <taxon>Salinisphaera</taxon>
    </lineage>
</organism>
<evidence type="ECO:0000256" key="1">
    <source>
        <dbReference type="ARBA" id="ARBA00004651"/>
    </source>
</evidence>
<evidence type="ECO:0000313" key="10">
    <source>
        <dbReference type="EMBL" id="KEZ78131.1"/>
    </source>
</evidence>
<name>A0A084IN47_SALHC</name>
<dbReference type="PATRIC" id="fig|1304275.5.peg.1244"/>
<feature type="transmembrane region" description="Helical" evidence="8">
    <location>
        <begin position="488"/>
        <end position="505"/>
    </location>
</feature>
<dbReference type="Gene3D" id="1.20.1250.20">
    <property type="entry name" value="MFS general substrate transporter like domains"/>
    <property type="match status" value="1"/>
</dbReference>
<feature type="transmembrane region" description="Helical" evidence="8">
    <location>
        <begin position="210"/>
        <end position="229"/>
    </location>
</feature>
<dbReference type="eggNOG" id="COG2814">
    <property type="taxonomic scope" value="Bacteria"/>
</dbReference>
<evidence type="ECO:0000256" key="6">
    <source>
        <dbReference type="ARBA" id="ARBA00022989"/>
    </source>
</evidence>
<evidence type="ECO:0000256" key="4">
    <source>
        <dbReference type="ARBA" id="ARBA00022475"/>
    </source>
</evidence>
<feature type="transmembrane region" description="Helical" evidence="8">
    <location>
        <begin position="90"/>
        <end position="113"/>
    </location>
</feature>
<dbReference type="InterPro" id="IPR020846">
    <property type="entry name" value="MFS_dom"/>
</dbReference>
<comment type="caution">
    <text evidence="10">The sequence shown here is derived from an EMBL/GenBank/DDBJ whole genome shotgun (WGS) entry which is preliminary data.</text>
</comment>
<dbReference type="STRING" id="1304275.C41B8_06087"/>
<proteinExistence type="inferred from homology"/>
<feature type="transmembrane region" description="Helical" evidence="8">
    <location>
        <begin position="119"/>
        <end position="138"/>
    </location>
</feature>
<keyword evidence="11" id="KW-1185">Reference proteome</keyword>
<dbReference type="Gene3D" id="1.20.1720.10">
    <property type="entry name" value="Multidrug resistance protein D"/>
    <property type="match status" value="1"/>
</dbReference>
<dbReference type="EMBL" id="APNK01000006">
    <property type="protein sequence ID" value="KEZ78131.1"/>
    <property type="molecule type" value="Genomic_DNA"/>
</dbReference>
<dbReference type="PROSITE" id="PS50850">
    <property type="entry name" value="MFS"/>
    <property type="match status" value="1"/>
</dbReference>
<dbReference type="AlphaFoldDB" id="A0A084IN47"/>
<feature type="transmembrane region" description="Helical" evidence="8">
    <location>
        <begin position="310"/>
        <end position="333"/>
    </location>
</feature>
<evidence type="ECO:0000256" key="5">
    <source>
        <dbReference type="ARBA" id="ARBA00022692"/>
    </source>
</evidence>
<dbReference type="GO" id="GO:0005886">
    <property type="term" value="C:plasma membrane"/>
    <property type="evidence" value="ECO:0007669"/>
    <property type="project" value="UniProtKB-SubCell"/>
</dbReference>
<evidence type="ECO:0000256" key="8">
    <source>
        <dbReference type="SAM" id="Phobius"/>
    </source>
</evidence>
<feature type="transmembrane region" description="Helical" evidence="8">
    <location>
        <begin position="62"/>
        <end position="81"/>
    </location>
</feature>
<dbReference type="Pfam" id="PF07690">
    <property type="entry name" value="MFS_1"/>
    <property type="match status" value="1"/>
</dbReference>
<dbReference type="InterPro" id="IPR011701">
    <property type="entry name" value="MFS"/>
</dbReference>
<keyword evidence="7 8" id="KW-0472">Membrane</keyword>
<dbReference type="CDD" id="cd17503">
    <property type="entry name" value="MFS_LmrB_MDR_like"/>
    <property type="match status" value="1"/>
</dbReference>
<comment type="similarity">
    <text evidence="2">Belongs to the major facilitator superfamily. EmrB family.</text>
</comment>
<feature type="domain" description="Major facilitator superfamily (MFS) profile" evidence="9">
    <location>
        <begin position="24"/>
        <end position="511"/>
    </location>
</feature>
<evidence type="ECO:0000256" key="3">
    <source>
        <dbReference type="ARBA" id="ARBA00022448"/>
    </source>
</evidence>
<keyword evidence="3" id="KW-0813">Transport</keyword>
<dbReference type="Proteomes" id="UP000028302">
    <property type="component" value="Unassembled WGS sequence"/>
</dbReference>
<reference evidence="10 11" key="1">
    <citation type="submission" date="2013-03" db="EMBL/GenBank/DDBJ databases">
        <title>Salinisphaera hydrothermalis C41B8 Genome Sequencing.</title>
        <authorList>
            <person name="Li C."/>
            <person name="Lai Q."/>
            <person name="Shao Z."/>
        </authorList>
    </citation>
    <scope>NUCLEOTIDE SEQUENCE [LARGE SCALE GENOMIC DNA]</scope>
    <source>
        <strain evidence="10 11">C41B8</strain>
    </source>
</reference>
<feature type="transmembrane region" description="Helical" evidence="8">
    <location>
        <begin position="241"/>
        <end position="260"/>
    </location>
</feature>
<keyword evidence="6 8" id="KW-1133">Transmembrane helix</keyword>
<dbReference type="PRINTS" id="PR01036">
    <property type="entry name" value="TCRTETB"/>
</dbReference>
<keyword evidence="4" id="KW-1003">Cell membrane</keyword>
<evidence type="ECO:0000256" key="7">
    <source>
        <dbReference type="ARBA" id="ARBA00023136"/>
    </source>
</evidence>